<dbReference type="InParanoid" id="A0A136IND6"/>
<sequence length="499" mass="51730">MYQAPRRHELSRSFYSTGSSLAQSNDAVGDKILTGRQGKPWVSDSGLGEASCWWLRYCFVALSSRRARARDARALEEETRRGSPAPRDPGGDAAKNDGLCRTIVCVQAAASSFDRDPEHTQHKRMPDSDACFASVHFFNMRPVTAVILALCSTSTALADTAQVRQVGKRQLGLGGVLTTLLGGGGATTTSSSTRPTSSSSRPSSTLVTVPSTTAGVSAAVSASLPGVSVGISASLSIPTTNLVSATVGLSAAPLFTSNAVVSASVAVCVPAATPLFNVPALATSLSSITDSLNKAANPMVPSNPLLGILSPLIPSALDATATTTNTLVSVNALGILAGVSAGGGCLSVDAELNICQLLEQLLFTAEVLLTRIQNTCANTKSLGPLCNSLSIGLVLQRTVALQTTIDQLTGALISLGILPSCSQRMATRRAELKQTLAGTIITLNNVPNVVTTNIGNQLVGALGFTNVNDPLFQSLAGYPNKKRRGLSSRRGRIARRNES</sequence>
<evidence type="ECO:0000313" key="2">
    <source>
        <dbReference type="EMBL" id="KXJ86456.1"/>
    </source>
</evidence>
<accession>A0A136IND6</accession>
<proteinExistence type="predicted"/>
<name>A0A136IND6_9PEZI</name>
<evidence type="ECO:0000256" key="1">
    <source>
        <dbReference type="SAM" id="MobiDB-lite"/>
    </source>
</evidence>
<dbReference type="EMBL" id="KQ964268">
    <property type="protein sequence ID" value="KXJ86456.1"/>
    <property type="molecule type" value="Genomic_DNA"/>
</dbReference>
<gene>
    <name evidence="2" type="ORF">Micbo1qcDRAFT_179981</name>
</gene>
<feature type="region of interest" description="Disordered" evidence="1">
    <location>
        <begin position="74"/>
        <end position="95"/>
    </location>
</feature>
<feature type="compositionally biased region" description="Low complexity" evidence="1">
    <location>
        <begin position="187"/>
        <end position="207"/>
    </location>
</feature>
<dbReference type="OrthoDB" id="4778653at2759"/>
<organism evidence="2 3">
    <name type="scientific">Microdochium bolleyi</name>
    <dbReference type="NCBI Taxonomy" id="196109"/>
    <lineage>
        <taxon>Eukaryota</taxon>
        <taxon>Fungi</taxon>
        <taxon>Dikarya</taxon>
        <taxon>Ascomycota</taxon>
        <taxon>Pezizomycotina</taxon>
        <taxon>Sordariomycetes</taxon>
        <taxon>Xylariomycetidae</taxon>
        <taxon>Xylariales</taxon>
        <taxon>Microdochiaceae</taxon>
        <taxon>Microdochium</taxon>
    </lineage>
</organism>
<evidence type="ECO:0000313" key="3">
    <source>
        <dbReference type="Proteomes" id="UP000070501"/>
    </source>
</evidence>
<protein>
    <submittedName>
        <fullName evidence="2">Uncharacterized protein</fullName>
    </submittedName>
</protein>
<feature type="region of interest" description="Disordered" evidence="1">
    <location>
        <begin position="184"/>
        <end position="207"/>
    </location>
</feature>
<reference evidence="3" key="1">
    <citation type="submission" date="2016-02" db="EMBL/GenBank/DDBJ databases">
        <title>Draft genome sequence of Microdochium bolleyi, a fungal endophyte of beachgrass.</title>
        <authorList>
            <consortium name="DOE Joint Genome Institute"/>
            <person name="David A.S."/>
            <person name="May G."/>
            <person name="Haridas S."/>
            <person name="Lim J."/>
            <person name="Wang M."/>
            <person name="Labutti K."/>
            <person name="Lipzen A."/>
            <person name="Barry K."/>
            <person name="Grigoriev I.V."/>
        </authorList>
    </citation>
    <scope>NUCLEOTIDE SEQUENCE [LARGE SCALE GENOMIC DNA]</scope>
    <source>
        <strain evidence="3">J235TASD1</strain>
    </source>
</reference>
<dbReference type="AlphaFoldDB" id="A0A136IND6"/>
<keyword evidence="3" id="KW-1185">Reference proteome</keyword>
<dbReference type="Proteomes" id="UP000070501">
    <property type="component" value="Unassembled WGS sequence"/>
</dbReference>